<dbReference type="GO" id="GO:0043531">
    <property type="term" value="F:ADP binding"/>
    <property type="evidence" value="ECO:0007669"/>
    <property type="project" value="InterPro"/>
</dbReference>
<comment type="caution">
    <text evidence="2">The sequence shown here is derived from an EMBL/GenBank/DDBJ whole genome shotgun (WGS) entry which is preliminary data.</text>
</comment>
<dbReference type="InterPro" id="IPR011990">
    <property type="entry name" value="TPR-like_helical_dom_sf"/>
</dbReference>
<dbReference type="RefSeq" id="WP_192909323.1">
    <property type="nucleotide sequence ID" value="NZ_BJFL01000001.1"/>
</dbReference>
<dbReference type="Gene3D" id="1.10.10.10">
    <property type="entry name" value="Winged helix-like DNA-binding domain superfamily/Winged helix DNA-binding domain"/>
    <property type="match status" value="1"/>
</dbReference>
<dbReference type="SUPFAM" id="SSF52540">
    <property type="entry name" value="P-loop containing nucleoside triphosphate hydrolases"/>
    <property type="match status" value="1"/>
</dbReference>
<dbReference type="Pfam" id="PF00931">
    <property type="entry name" value="NB-ARC"/>
    <property type="match status" value="1"/>
</dbReference>
<dbReference type="CDD" id="cd06170">
    <property type="entry name" value="LuxR_C_like"/>
    <property type="match status" value="1"/>
</dbReference>
<proteinExistence type="predicted"/>
<sequence>MTVATAQRRGNLPADLTSFVGRRQQTTQARRLLSRSRLVTLTGVGGVGKTRLALRVADEVRRAFPDGVWLVDLSAVADPGLLCRAVATAVGMVDRSTQPPEQWLREYLADRRMLLVMDNCEHLVDGCAALVSTLLAESPGLRVLATSRAPLDIAGEHVLAVPPLTVPRQALPTDELRQYEAVELFERRAAAAVPGFGLDEGNCRDVTVLCQRLDGLPLAIELAAVRIRALSVEQITRRLDDRFRVLALGGTQLPRQQTLRATMDWSFELCSPPERTLWARLSVFAGGFSLEDAEQVCSGPGIPDDEVFPLVSGLVEKSIVVREDCDGRAWFRLLETIRQYGRGRLVDAGEEDAVRRRHRDHFQRLCARAEAEMLAAAPPRGADPIRGALPNLRAALEFCLSEPGEADTGLAMAAALWSHRLNWVSLGEGRRWLERGLALAARSSPARAKALWVAAWLAVLQGDDEAAVRLLDEADTAARRVGDATAAARVVQIRGVDALLHGEFRRSLTLLEDALRRLRAAADGNGEWFALYQLTQAASVLGDGERAARYGAECLRRAEATGASPCHAAALWALGLEQQRLGATDRAGSLVREALRLHVDCDNRWGVAQCVETLAWIAAAEGIPERAASLLGAAASLWRSLGVALSRLGHLRGGHAACDAAVREELGEPAFVAAFRRGGELSEENGVREALGELPDRVEAGGEPAAPGGSGVPLTEREWQVARLIAQGRSNRQIAELLVVARRTAEAHVEHILSKLGFASRAQVAAWVAEVDQAPPRRLP</sequence>
<dbReference type="GO" id="GO:0003677">
    <property type="term" value="F:DNA binding"/>
    <property type="evidence" value="ECO:0007669"/>
    <property type="project" value="InterPro"/>
</dbReference>
<dbReference type="PRINTS" id="PR00038">
    <property type="entry name" value="HTHLUXR"/>
</dbReference>
<dbReference type="SUPFAM" id="SSF46894">
    <property type="entry name" value="C-terminal effector domain of the bipartite response regulators"/>
    <property type="match status" value="1"/>
</dbReference>
<dbReference type="Gene3D" id="3.40.50.300">
    <property type="entry name" value="P-loop containing nucleotide triphosphate hydrolases"/>
    <property type="match status" value="1"/>
</dbReference>
<evidence type="ECO:0000313" key="3">
    <source>
        <dbReference type="Proteomes" id="UP000298860"/>
    </source>
</evidence>
<dbReference type="InterPro" id="IPR027417">
    <property type="entry name" value="P-loop_NTPase"/>
</dbReference>
<dbReference type="Pfam" id="PF00196">
    <property type="entry name" value="GerE"/>
    <property type="match status" value="1"/>
</dbReference>
<evidence type="ECO:0000313" key="2">
    <source>
        <dbReference type="EMBL" id="GDY28530.1"/>
    </source>
</evidence>
<dbReference type="InterPro" id="IPR016032">
    <property type="entry name" value="Sig_transdc_resp-reg_C-effctor"/>
</dbReference>
<dbReference type="Gene3D" id="1.25.40.10">
    <property type="entry name" value="Tetratricopeptide repeat domain"/>
    <property type="match status" value="1"/>
</dbReference>
<gene>
    <name evidence="2" type="ORF">GTS_01630</name>
</gene>
<dbReference type="PROSITE" id="PS50043">
    <property type="entry name" value="HTH_LUXR_2"/>
    <property type="match status" value="1"/>
</dbReference>
<dbReference type="SMART" id="SM00421">
    <property type="entry name" value="HTH_LUXR"/>
    <property type="match status" value="1"/>
</dbReference>
<keyword evidence="3" id="KW-1185">Reference proteome</keyword>
<dbReference type="PANTHER" id="PTHR47691:SF3">
    <property type="entry name" value="HTH-TYPE TRANSCRIPTIONAL REGULATOR RV0890C-RELATED"/>
    <property type="match status" value="1"/>
</dbReference>
<dbReference type="Proteomes" id="UP000298860">
    <property type="component" value="Unassembled WGS sequence"/>
</dbReference>
<dbReference type="InterPro" id="IPR000792">
    <property type="entry name" value="Tscrpt_reg_LuxR_C"/>
</dbReference>
<protein>
    <submittedName>
        <fullName evidence="2">LuxR family transcriptional regulator</fullName>
    </submittedName>
</protein>
<dbReference type="PRINTS" id="PR00364">
    <property type="entry name" value="DISEASERSIST"/>
</dbReference>
<reference evidence="3" key="1">
    <citation type="submission" date="2019-04" db="EMBL/GenBank/DDBJ databases">
        <title>Draft genome sequence of Pseudonocardiaceae bacterium SL3-2-4.</title>
        <authorList>
            <person name="Ningsih F."/>
            <person name="Yokota A."/>
            <person name="Sakai Y."/>
            <person name="Nanatani K."/>
            <person name="Yabe S."/>
            <person name="Oetari A."/>
            <person name="Sjamsuridzal W."/>
        </authorList>
    </citation>
    <scope>NUCLEOTIDE SEQUENCE [LARGE SCALE GENOMIC DNA]</scope>
    <source>
        <strain evidence="3">SL3-2-4</strain>
    </source>
</reference>
<dbReference type="GO" id="GO:0006355">
    <property type="term" value="P:regulation of DNA-templated transcription"/>
    <property type="evidence" value="ECO:0007669"/>
    <property type="project" value="InterPro"/>
</dbReference>
<organism evidence="2 3">
    <name type="scientific">Gandjariella thermophila</name>
    <dbReference type="NCBI Taxonomy" id="1931992"/>
    <lineage>
        <taxon>Bacteria</taxon>
        <taxon>Bacillati</taxon>
        <taxon>Actinomycetota</taxon>
        <taxon>Actinomycetes</taxon>
        <taxon>Pseudonocardiales</taxon>
        <taxon>Pseudonocardiaceae</taxon>
        <taxon>Gandjariella</taxon>
    </lineage>
</organism>
<dbReference type="PANTHER" id="PTHR47691">
    <property type="entry name" value="REGULATOR-RELATED"/>
    <property type="match status" value="1"/>
</dbReference>
<dbReference type="InterPro" id="IPR002182">
    <property type="entry name" value="NB-ARC"/>
</dbReference>
<dbReference type="InterPro" id="IPR036388">
    <property type="entry name" value="WH-like_DNA-bd_sf"/>
</dbReference>
<dbReference type="SUPFAM" id="SSF48452">
    <property type="entry name" value="TPR-like"/>
    <property type="match status" value="1"/>
</dbReference>
<accession>A0A4D4J051</accession>
<name>A0A4D4J051_9PSEU</name>
<feature type="domain" description="HTH luxR-type" evidence="1">
    <location>
        <begin position="707"/>
        <end position="772"/>
    </location>
</feature>
<dbReference type="EMBL" id="BJFL01000001">
    <property type="protein sequence ID" value="GDY28530.1"/>
    <property type="molecule type" value="Genomic_DNA"/>
</dbReference>
<dbReference type="AlphaFoldDB" id="A0A4D4J051"/>
<evidence type="ECO:0000259" key="1">
    <source>
        <dbReference type="PROSITE" id="PS50043"/>
    </source>
</evidence>